<dbReference type="NCBIfam" id="NF005559">
    <property type="entry name" value="PRK07231.1"/>
    <property type="match status" value="1"/>
</dbReference>
<dbReference type="InterPro" id="IPR036291">
    <property type="entry name" value="NAD(P)-bd_dom_sf"/>
</dbReference>
<dbReference type="eggNOG" id="KOG0725">
    <property type="taxonomic scope" value="Eukaryota"/>
</dbReference>
<evidence type="ECO:0000256" key="4">
    <source>
        <dbReference type="ARBA" id="ARBA00023098"/>
    </source>
</evidence>
<dbReference type="FunFam" id="3.40.50.720:FF:000084">
    <property type="entry name" value="Short-chain dehydrogenase reductase"/>
    <property type="match status" value="1"/>
</dbReference>
<dbReference type="InParanoid" id="A0A059A842"/>
<comment type="similarity">
    <text evidence="1">Belongs to the short-chain dehydrogenases/reductases (SDR) family.</text>
</comment>
<dbReference type="SUPFAM" id="SSF51735">
    <property type="entry name" value="NAD(P)-binding Rossmann-fold domains"/>
    <property type="match status" value="1"/>
</dbReference>
<dbReference type="AlphaFoldDB" id="A0A059A842"/>
<evidence type="ECO:0000256" key="3">
    <source>
        <dbReference type="ARBA" id="ARBA00023027"/>
    </source>
</evidence>
<evidence type="ECO:0000313" key="5">
    <source>
        <dbReference type="EMBL" id="KCW49973.1"/>
    </source>
</evidence>
<dbReference type="PANTHER" id="PTHR43180">
    <property type="entry name" value="3-OXOACYL-(ACYL-CARRIER-PROTEIN) REDUCTASE (AFU_ORTHOLOGUE AFUA_6G11210)"/>
    <property type="match status" value="1"/>
</dbReference>
<keyword evidence="2" id="KW-0560">Oxidoreductase</keyword>
<dbReference type="EMBL" id="KK198763">
    <property type="protein sequence ID" value="KCW49973.1"/>
    <property type="molecule type" value="Genomic_DNA"/>
</dbReference>
<sequence>MLGRRLGIALSNSINQNAISRFSTDTGRCDQVLLDYLKKLEGKVALITGAASGIGKATAAKFVTHGAKVVIADIQHQLGQETTEELGPDAIFIPCDVTKESDISNAVNFTVSRFNQLDIMYNNAGVACRTPPSITDLDLDVFDRVMSINVRGVVAGIKHGARVMIPRRTGSILCTASITGLVGGTAQHTYSISKSTVIGIVRSAAAELCRHGIRVNSISPFAIPTPFVMDEMRQIYRGVEDSRIEKILHDAGALVGDNCETSDIANAALYLASDDAKYVNGHNLVVDGGFTVMKSLALPAPDQVY</sequence>
<dbReference type="Pfam" id="PF13561">
    <property type="entry name" value="adh_short_C2"/>
    <property type="match status" value="1"/>
</dbReference>
<dbReference type="PRINTS" id="PR00081">
    <property type="entry name" value="GDHRDH"/>
</dbReference>
<dbReference type="OrthoDB" id="294295at2759"/>
<evidence type="ECO:0000256" key="1">
    <source>
        <dbReference type="ARBA" id="ARBA00006484"/>
    </source>
</evidence>
<organism evidence="5">
    <name type="scientific">Eucalyptus grandis</name>
    <name type="common">Flooded gum</name>
    <dbReference type="NCBI Taxonomy" id="71139"/>
    <lineage>
        <taxon>Eukaryota</taxon>
        <taxon>Viridiplantae</taxon>
        <taxon>Streptophyta</taxon>
        <taxon>Embryophyta</taxon>
        <taxon>Tracheophyta</taxon>
        <taxon>Spermatophyta</taxon>
        <taxon>Magnoliopsida</taxon>
        <taxon>eudicotyledons</taxon>
        <taxon>Gunneridae</taxon>
        <taxon>Pentapetalae</taxon>
        <taxon>rosids</taxon>
        <taxon>malvids</taxon>
        <taxon>Myrtales</taxon>
        <taxon>Myrtaceae</taxon>
        <taxon>Myrtoideae</taxon>
        <taxon>Eucalypteae</taxon>
        <taxon>Eucalyptus</taxon>
    </lineage>
</organism>
<proteinExistence type="inferred from homology"/>
<dbReference type="PANTHER" id="PTHR43180:SF28">
    <property type="entry name" value="NAD(P)-BINDING ROSSMANN-FOLD SUPERFAMILY PROTEIN"/>
    <property type="match status" value="1"/>
</dbReference>
<reference evidence="5" key="1">
    <citation type="submission" date="2013-07" db="EMBL/GenBank/DDBJ databases">
        <title>The genome of Eucalyptus grandis.</title>
        <authorList>
            <person name="Schmutz J."/>
            <person name="Hayes R."/>
            <person name="Myburg A."/>
            <person name="Tuskan G."/>
            <person name="Grattapaglia D."/>
            <person name="Rokhsar D.S."/>
        </authorList>
    </citation>
    <scope>NUCLEOTIDE SEQUENCE</scope>
    <source>
        <tissue evidence="5">Leaf extractions</tissue>
    </source>
</reference>
<dbReference type="InterPro" id="IPR002347">
    <property type="entry name" value="SDR_fam"/>
</dbReference>
<dbReference type="OMA" id="NGACWDI"/>
<keyword evidence="4" id="KW-0443">Lipid metabolism</keyword>
<name>A0A059A842_EUCGR</name>
<dbReference type="GO" id="GO:0006629">
    <property type="term" value="P:lipid metabolic process"/>
    <property type="evidence" value="ECO:0007669"/>
    <property type="project" value="UniProtKB-KW"/>
</dbReference>
<dbReference type="Gene3D" id="3.40.50.720">
    <property type="entry name" value="NAD(P)-binding Rossmann-like Domain"/>
    <property type="match status" value="1"/>
</dbReference>
<dbReference type="FunCoup" id="A0A059A842">
    <property type="interactions" value="434"/>
</dbReference>
<dbReference type="Gramene" id="KCW49973">
    <property type="protein sequence ID" value="KCW49973"/>
    <property type="gene ID" value="EUGRSUZ_K03431"/>
</dbReference>
<gene>
    <name evidence="5" type="ORF">EUGRSUZ_K03431</name>
</gene>
<dbReference type="PRINTS" id="PR00080">
    <property type="entry name" value="SDRFAMILY"/>
</dbReference>
<dbReference type="GO" id="GO:0016491">
    <property type="term" value="F:oxidoreductase activity"/>
    <property type="evidence" value="ECO:0007669"/>
    <property type="project" value="UniProtKB-KW"/>
</dbReference>
<evidence type="ECO:0000256" key="2">
    <source>
        <dbReference type="ARBA" id="ARBA00023002"/>
    </source>
</evidence>
<accession>A0A059A842</accession>
<keyword evidence="3" id="KW-0520">NAD</keyword>
<protein>
    <submittedName>
        <fullName evidence="5">Uncharacterized protein</fullName>
    </submittedName>
</protein>
<dbReference type="STRING" id="71139.A0A059A842"/>
<dbReference type="KEGG" id="egr:104426717"/>